<proteinExistence type="predicted"/>
<dbReference type="EMBL" id="KV441548">
    <property type="protein sequence ID" value="OAG11618.1"/>
    <property type="molecule type" value="Genomic_DNA"/>
</dbReference>
<dbReference type="InParanoid" id="A0A177CX47"/>
<evidence type="ECO:0000313" key="2">
    <source>
        <dbReference type="EMBL" id="OAG11618.1"/>
    </source>
</evidence>
<evidence type="ECO:0000313" key="3">
    <source>
        <dbReference type="Proteomes" id="UP000077069"/>
    </source>
</evidence>
<feature type="compositionally biased region" description="Polar residues" evidence="1">
    <location>
        <begin position="44"/>
        <end position="55"/>
    </location>
</feature>
<sequence length="133" mass="15030">MTSGDIGRFFDTWFPVEGSSDLTEDMSEDISEHLSDDTSEDMNENMNGNGSDVVHKSSSGKLDIKINLEHFVDRAAYKWYNTQATPYEVDIKQLLELVIHEPDFRFCFYSNRTPPEGIRSSVSLLRAACGVLV</sequence>
<reference evidence="2 3" key="1">
    <citation type="submission" date="2016-05" db="EMBL/GenBank/DDBJ databases">
        <title>Comparative analysis of secretome profiles of manganese(II)-oxidizing ascomycete fungi.</title>
        <authorList>
            <consortium name="DOE Joint Genome Institute"/>
            <person name="Zeiner C.A."/>
            <person name="Purvine S.O."/>
            <person name="Zink E.M."/>
            <person name="Wu S."/>
            <person name="Pasa-Tolic L."/>
            <person name="Chaput D.L."/>
            <person name="Haridas S."/>
            <person name="Grigoriev I.V."/>
            <person name="Santelli C.M."/>
            <person name="Hansel C.M."/>
        </authorList>
    </citation>
    <scope>NUCLEOTIDE SEQUENCE [LARGE SCALE GENOMIC DNA]</scope>
    <source>
        <strain evidence="2 3">AP3s5-JAC2a</strain>
    </source>
</reference>
<protein>
    <submittedName>
        <fullName evidence="2">Uncharacterized protein</fullName>
    </submittedName>
</protein>
<organism evidence="2 3">
    <name type="scientific">Paraphaeosphaeria sporulosa</name>
    <dbReference type="NCBI Taxonomy" id="1460663"/>
    <lineage>
        <taxon>Eukaryota</taxon>
        <taxon>Fungi</taxon>
        <taxon>Dikarya</taxon>
        <taxon>Ascomycota</taxon>
        <taxon>Pezizomycotina</taxon>
        <taxon>Dothideomycetes</taxon>
        <taxon>Pleosporomycetidae</taxon>
        <taxon>Pleosporales</taxon>
        <taxon>Massarineae</taxon>
        <taxon>Didymosphaeriaceae</taxon>
        <taxon>Paraphaeosphaeria</taxon>
    </lineage>
</organism>
<dbReference type="AlphaFoldDB" id="A0A177CX47"/>
<keyword evidence="3" id="KW-1185">Reference proteome</keyword>
<gene>
    <name evidence="2" type="ORF">CC84DRAFT_1211272</name>
</gene>
<name>A0A177CX47_9PLEO</name>
<accession>A0A177CX47</accession>
<evidence type="ECO:0000256" key="1">
    <source>
        <dbReference type="SAM" id="MobiDB-lite"/>
    </source>
</evidence>
<dbReference type="GeneID" id="28765849"/>
<feature type="region of interest" description="Disordered" evidence="1">
    <location>
        <begin position="26"/>
        <end position="55"/>
    </location>
</feature>
<dbReference type="Proteomes" id="UP000077069">
    <property type="component" value="Unassembled WGS sequence"/>
</dbReference>
<dbReference type="RefSeq" id="XP_018041983.1">
    <property type="nucleotide sequence ID" value="XM_018182363.1"/>
</dbReference>